<feature type="compositionally biased region" description="Basic and acidic residues" evidence="1">
    <location>
        <begin position="60"/>
        <end position="75"/>
    </location>
</feature>
<gene>
    <name evidence="2" type="ORF">MBAV_002329</name>
</gene>
<sequence>MIVFEKQSPVLNPTPEPYIVSTPSPTPWDFSYPTPEPSPVHKELSLAPTDTPTYRKHKNEHSDTVHVKGYYRKDGTYVQPHTRRSAHRD</sequence>
<organism evidence="2 3">
    <name type="scientific">Candidatus Magnetobacterium bavaricum</name>
    <dbReference type="NCBI Taxonomy" id="29290"/>
    <lineage>
        <taxon>Bacteria</taxon>
        <taxon>Pseudomonadati</taxon>
        <taxon>Nitrospirota</taxon>
        <taxon>Thermodesulfovibrionia</taxon>
        <taxon>Thermodesulfovibrionales</taxon>
        <taxon>Candidatus Magnetobacteriaceae</taxon>
        <taxon>Candidatus Magnetobacterium</taxon>
    </lineage>
</organism>
<comment type="caution">
    <text evidence="2">The sequence shown here is derived from an EMBL/GenBank/DDBJ whole genome shotgun (WGS) entry which is preliminary data.</text>
</comment>
<keyword evidence="3" id="KW-1185">Reference proteome</keyword>
<evidence type="ECO:0000313" key="3">
    <source>
        <dbReference type="Proteomes" id="UP000033423"/>
    </source>
</evidence>
<protein>
    <submittedName>
        <fullName evidence="2">Uncharacterized protein</fullName>
    </submittedName>
</protein>
<accession>A0A0F3GUG4</accession>
<evidence type="ECO:0000313" key="2">
    <source>
        <dbReference type="EMBL" id="KJU85477.1"/>
    </source>
</evidence>
<dbReference type="PATRIC" id="fig|29290.4.peg.3105"/>
<dbReference type="EMBL" id="LACI01001007">
    <property type="protein sequence ID" value="KJU85477.1"/>
    <property type="molecule type" value="Genomic_DNA"/>
</dbReference>
<feature type="region of interest" description="Disordered" evidence="1">
    <location>
        <begin position="29"/>
        <end position="89"/>
    </location>
</feature>
<proteinExistence type="predicted"/>
<dbReference type="AlphaFoldDB" id="A0A0F3GUG4"/>
<reference evidence="2 3" key="1">
    <citation type="submission" date="2015-02" db="EMBL/GenBank/DDBJ databases">
        <title>Single-cell genomics of uncultivated deep-branching MTB reveals a conserved set of magnetosome genes.</title>
        <authorList>
            <person name="Kolinko S."/>
            <person name="Richter M."/>
            <person name="Glockner F.O."/>
            <person name="Brachmann A."/>
            <person name="Schuler D."/>
        </authorList>
    </citation>
    <scope>NUCLEOTIDE SEQUENCE [LARGE SCALE GENOMIC DNA]</scope>
    <source>
        <strain evidence="2">TM-1</strain>
    </source>
</reference>
<evidence type="ECO:0000256" key="1">
    <source>
        <dbReference type="SAM" id="MobiDB-lite"/>
    </source>
</evidence>
<dbReference type="Proteomes" id="UP000033423">
    <property type="component" value="Unassembled WGS sequence"/>
</dbReference>
<name>A0A0F3GUG4_9BACT</name>